<keyword evidence="2 5" id="KW-0812">Transmembrane</keyword>
<keyword evidence="8" id="KW-0808">Transferase</keyword>
<reference evidence="6" key="1">
    <citation type="submission" date="2022-10" db="EMBL/GenBank/DDBJ databases">
        <authorList>
            <person name="Chen Y."/>
            <person name="Dougan E. K."/>
            <person name="Chan C."/>
            <person name="Rhodes N."/>
            <person name="Thang M."/>
        </authorList>
    </citation>
    <scope>NUCLEOTIDE SEQUENCE</scope>
</reference>
<evidence type="ECO:0000313" key="7">
    <source>
        <dbReference type="EMBL" id="CAL1153225.1"/>
    </source>
</evidence>
<evidence type="ECO:0000313" key="9">
    <source>
        <dbReference type="Proteomes" id="UP001152797"/>
    </source>
</evidence>
<proteinExistence type="predicted"/>
<comment type="caution">
    <text evidence="6">The sequence shown here is derived from an EMBL/GenBank/DDBJ whole genome shotgun (WGS) entry which is preliminary data.</text>
</comment>
<dbReference type="EMBL" id="CAMXCT020002686">
    <property type="protein sequence ID" value="CAL1153225.1"/>
    <property type="molecule type" value="Genomic_DNA"/>
</dbReference>
<protein>
    <submittedName>
        <fullName evidence="8">Glutathione transferase</fullName>
    </submittedName>
</protein>
<feature type="transmembrane region" description="Helical" evidence="5">
    <location>
        <begin position="146"/>
        <end position="173"/>
    </location>
</feature>
<evidence type="ECO:0000256" key="3">
    <source>
        <dbReference type="ARBA" id="ARBA00022989"/>
    </source>
</evidence>
<dbReference type="GO" id="GO:0016740">
    <property type="term" value="F:transferase activity"/>
    <property type="evidence" value="ECO:0007669"/>
    <property type="project" value="UniProtKB-KW"/>
</dbReference>
<gene>
    <name evidence="6" type="ORF">C1SCF055_LOCUS26016</name>
</gene>
<dbReference type="InterPro" id="IPR001129">
    <property type="entry name" value="Membr-assoc_MAPEG"/>
</dbReference>
<dbReference type="OrthoDB" id="61546at2759"/>
<dbReference type="InterPro" id="IPR023352">
    <property type="entry name" value="MAPEG-like_dom_sf"/>
</dbReference>
<evidence type="ECO:0000313" key="8">
    <source>
        <dbReference type="EMBL" id="CAL4787162.1"/>
    </source>
</evidence>
<dbReference type="Proteomes" id="UP001152797">
    <property type="component" value="Unassembled WGS sequence"/>
</dbReference>
<organism evidence="6">
    <name type="scientific">Cladocopium goreaui</name>
    <dbReference type="NCBI Taxonomy" id="2562237"/>
    <lineage>
        <taxon>Eukaryota</taxon>
        <taxon>Sar</taxon>
        <taxon>Alveolata</taxon>
        <taxon>Dinophyceae</taxon>
        <taxon>Suessiales</taxon>
        <taxon>Symbiodiniaceae</taxon>
        <taxon>Cladocopium</taxon>
    </lineage>
</organism>
<name>A0A9P1CYP4_9DINO</name>
<dbReference type="AlphaFoldDB" id="A0A9P1CYP4"/>
<dbReference type="Gene3D" id="1.20.120.550">
    <property type="entry name" value="Membrane associated eicosanoid/glutathione metabolism-like domain"/>
    <property type="match status" value="1"/>
</dbReference>
<dbReference type="EMBL" id="CAMXCT030002686">
    <property type="protein sequence ID" value="CAL4787162.1"/>
    <property type="molecule type" value="Genomic_DNA"/>
</dbReference>
<accession>A0A9P1CYP4</accession>
<feature type="transmembrane region" description="Helical" evidence="5">
    <location>
        <begin position="194"/>
        <end position="213"/>
    </location>
</feature>
<evidence type="ECO:0000256" key="1">
    <source>
        <dbReference type="ARBA" id="ARBA00004370"/>
    </source>
</evidence>
<evidence type="ECO:0000256" key="5">
    <source>
        <dbReference type="SAM" id="Phobius"/>
    </source>
</evidence>
<evidence type="ECO:0000256" key="2">
    <source>
        <dbReference type="ARBA" id="ARBA00022692"/>
    </source>
</evidence>
<feature type="transmembrane region" description="Helical" evidence="5">
    <location>
        <begin position="25"/>
        <end position="47"/>
    </location>
</feature>
<comment type="subcellular location">
    <subcellularLocation>
        <location evidence="1">Membrane</location>
    </subcellularLocation>
</comment>
<keyword evidence="4 5" id="KW-0472">Membrane</keyword>
<evidence type="ECO:0000256" key="4">
    <source>
        <dbReference type="ARBA" id="ARBA00023136"/>
    </source>
</evidence>
<dbReference type="Pfam" id="PF01124">
    <property type="entry name" value="MAPEG"/>
    <property type="match status" value="1"/>
</dbReference>
<dbReference type="GO" id="GO:0016020">
    <property type="term" value="C:membrane"/>
    <property type="evidence" value="ECO:0007669"/>
    <property type="project" value="UniProtKB-SubCell"/>
</dbReference>
<sequence length="216" mass="23584">MAGRTEHSPLLESGAPEDFDSGKSIAFVAVLLTVPRLVGFGIAFAIYKFGATAKYDSQLKTFGKEDGYGWLYLAVWLFSVVVSFVNLFPMFYKEKVMKRDAGNLRANMFIYTVDDGSNKHVVLEEEGGIGEYNRANRSLGQFVENVAGFLLLVPFAGKVFTIPTSVLIIVLAVGRIAHQMGYASGGYGKHAPGFFLHLMSVVSLEGLVLLTATRLL</sequence>
<keyword evidence="9" id="KW-1185">Reference proteome</keyword>
<reference evidence="7" key="2">
    <citation type="submission" date="2024-04" db="EMBL/GenBank/DDBJ databases">
        <authorList>
            <person name="Chen Y."/>
            <person name="Shah S."/>
            <person name="Dougan E. K."/>
            <person name="Thang M."/>
            <person name="Chan C."/>
        </authorList>
    </citation>
    <scope>NUCLEOTIDE SEQUENCE [LARGE SCALE GENOMIC DNA]</scope>
</reference>
<dbReference type="SUPFAM" id="SSF161084">
    <property type="entry name" value="MAPEG domain-like"/>
    <property type="match status" value="1"/>
</dbReference>
<feature type="transmembrane region" description="Helical" evidence="5">
    <location>
        <begin position="68"/>
        <end position="92"/>
    </location>
</feature>
<dbReference type="EMBL" id="CAMXCT010002686">
    <property type="protein sequence ID" value="CAI3999850.1"/>
    <property type="molecule type" value="Genomic_DNA"/>
</dbReference>
<keyword evidence="3 5" id="KW-1133">Transmembrane helix</keyword>
<evidence type="ECO:0000313" key="6">
    <source>
        <dbReference type="EMBL" id="CAI3999850.1"/>
    </source>
</evidence>